<evidence type="ECO:0000313" key="5">
    <source>
        <dbReference type="Proteomes" id="UP000435985"/>
    </source>
</evidence>
<name>A0A139L5W3_BACOV</name>
<dbReference type="EMBL" id="JAQQPO010000055">
    <property type="protein sequence ID" value="MDC7961705.1"/>
    <property type="molecule type" value="Genomic_DNA"/>
</dbReference>
<proteinExistence type="predicted"/>
<dbReference type="RefSeq" id="WP_032856104.1">
    <property type="nucleotide sequence ID" value="NZ_CAAKNR010000190.1"/>
</dbReference>
<evidence type="ECO:0000313" key="3">
    <source>
        <dbReference type="EMBL" id="MDC7961705.1"/>
    </source>
</evidence>
<accession>A0A139L5W3</accession>
<dbReference type="AlphaFoldDB" id="A0A139L5W3"/>
<gene>
    <name evidence="1" type="ORF">F3B90_12665</name>
    <name evidence="2" type="ORF">F3B98_06215</name>
    <name evidence="3" type="ORF">PQ628_26255</name>
</gene>
<dbReference type="EMBL" id="VWFO01000006">
    <property type="protein sequence ID" value="KAA4665226.1"/>
    <property type="molecule type" value="Genomic_DNA"/>
</dbReference>
<reference evidence="3" key="2">
    <citation type="submission" date="2022-10" db="EMBL/GenBank/DDBJ databases">
        <title>Human gut microbiome strain richness.</title>
        <authorList>
            <person name="Chen-Liaw A."/>
        </authorList>
    </citation>
    <scope>NUCLEOTIDE SEQUENCE</scope>
    <source>
        <strain evidence="3">RTP21484st1_H8_RTP21484_190118</strain>
    </source>
</reference>
<evidence type="ECO:0008006" key="6">
    <source>
        <dbReference type="Google" id="ProtNLM"/>
    </source>
</evidence>
<reference evidence="4 5" key="1">
    <citation type="journal article" date="2019" name="Nat. Med.">
        <title>A library of human gut bacterial isolates paired with longitudinal multiomics data enables mechanistic microbiome research.</title>
        <authorList>
            <person name="Poyet M."/>
            <person name="Groussin M."/>
            <person name="Gibbons S.M."/>
            <person name="Avila-Pacheco J."/>
            <person name="Jiang X."/>
            <person name="Kearney S.M."/>
            <person name="Perrotta A.R."/>
            <person name="Berdy B."/>
            <person name="Zhao S."/>
            <person name="Lieberman T.D."/>
            <person name="Swanson P.K."/>
            <person name="Smith M."/>
            <person name="Roesemann S."/>
            <person name="Alexander J.E."/>
            <person name="Rich S.A."/>
            <person name="Livny J."/>
            <person name="Vlamakis H."/>
            <person name="Clish C."/>
            <person name="Bullock K."/>
            <person name="Deik A."/>
            <person name="Scott J."/>
            <person name="Pierce K.A."/>
            <person name="Xavier R.J."/>
            <person name="Alm E.J."/>
        </authorList>
    </citation>
    <scope>NUCLEOTIDE SEQUENCE [LARGE SCALE GENOMIC DNA]</scope>
    <source>
        <strain evidence="2 5">BIOML-A14</strain>
        <strain evidence="1 4">BIOML-A15</strain>
    </source>
</reference>
<comment type="caution">
    <text evidence="2">The sequence shown here is derived from an EMBL/GenBank/DDBJ whole genome shotgun (WGS) entry which is preliminary data.</text>
</comment>
<evidence type="ECO:0000313" key="1">
    <source>
        <dbReference type="EMBL" id="KAA4626733.1"/>
    </source>
</evidence>
<protein>
    <recommendedName>
        <fullName evidence="6">P27 family phage terminase small subunit</fullName>
    </recommendedName>
</protein>
<dbReference type="Proteomes" id="UP000435985">
    <property type="component" value="Unassembled WGS sequence"/>
</dbReference>
<organism evidence="2 5">
    <name type="scientific">Bacteroides ovatus</name>
    <dbReference type="NCBI Taxonomy" id="28116"/>
    <lineage>
        <taxon>Bacteria</taxon>
        <taxon>Pseudomonadati</taxon>
        <taxon>Bacteroidota</taxon>
        <taxon>Bacteroidia</taxon>
        <taxon>Bacteroidales</taxon>
        <taxon>Bacteroidaceae</taxon>
        <taxon>Bacteroides</taxon>
    </lineage>
</organism>
<evidence type="ECO:0000313" key="2">
    <source>
        <dbReference type="EMBL" id="KAA4665226.1"/>
    </source>
</evidence>
<evidence type="ECO:0000313" key="4">
    <source>
        <dbReference type="Proteomes" id="UP000424805"/>
    </source>
</evidence>
<dbReference type="Proteomes" id="UP000424805">
    <property type="component" value="Unassembled WGS sequence"/>
</dbReference>
<dbReference type="Proteomes" id="UP001215078">
    <property type="component" value="Unassembled WGS sequence"/>
</dbReference>
<dbReference type="EMBL" id="VWFP01000011">
    <property type="protein sequence ID" value="KAA4626733.1"/>
    <property type="molecule type" value="Genomic_DNA"/>
</dbReference>
<sequence>MCDLDDIKEKIRAAMESQGTYTEDLDLCITLCAGSYMAFQIALNDISKKRMKSYVKEVSRENNDKLTAHPAFKVLFDALEATRKQLRELGLTFQTLSASDDDEVNDLINEVNKIDRDEQGE</sequence>